<dbReference type="PANTHER" id="PTHR22916:SF3">
    <property type="entry name" value="UDP-GLCNAC:BETAGAL BETA-1,3-N-ACETYLGLUCOSAMINYLTRANSFERASE-LIKE PROTEIN 1"/>
    <property type="match status" value="1"/>
</dbReference>
<dbReference type="Proteomes" id="UP000051862">
    <property type="component" value="Unassembled WGS sequence"/>
</dbReference>
<dbReference type="OrthoDB" id="46222at2157"/>
<reference evidence="4" key="3">
    <citation type="submission" date="2016-10" db="EMBL/GenBank/DDBJ databases">
        <authorList>
            <person name="de Groot N.N."/>
        </authorList>
    </citation>
    <scope>NUCLEOTIDE SEQUENCE [LARGE SCALE GENOMIC DNA]</scope>
    <source>
        <strain evidence="4">OGL-20</strain>
    </source>
</reference>
<dbReference type="SUPFAM" id="SSF53448">
    <property type="entry name" value="Nucleotide-diphospho-sugar transferases"/>
    <property type="match status" value="1"/>
</dbReference>
<reference evidence="3 5" key="1">
    <citation type="submission" date="2015-08" db="EMBL/GenBank/DDBJ databases">
        <title>Thermococcus thioreducens DSM 14981 genome sequencing.</title>
        <authorList>
            <person name="Hong S.-J."/>
            <person name="Kim M.-C."/>
            <person name="Shin J.-H."/>
        </authorList>
    </citation>
    <scope>NUCLEOTIDE SEQUENCE [LARGE SCALE GENOMIC DNA]</scope>
    <source>
        <strain evidence="3 5">DSM 14981</strain>
    </source>
</reference>
<evidence type="ECO:0000259" key="1">
    <source>
        <dbReference type="Pfam" id="PF00535"/>
    </source>
</evidence>
<dbReference type="STRING" id="277988.SAMN05216170_1353"/>
<reference evidence="2 7" key="2">
    <citation type="submission" date="2016-04" db="EMBL/GenBank/DDBJ databases">
        <title>Complete genome sequence of Thermococcus thioreducens type strain OGL-20P.</title>
        <authorList>
            <person name="Oger P.M."/>
        </authorList>
    </citation>
    <scope>NUCLEOTIDE SEQUENCE [LARGE SCALE GENOMIC DNA]</scope>
    <source>
        <strain evidence="2 7">OGL-20P</strain>
    </source>
</reference>
<name>A0A0Q2S8B4_9EURY</name>
<feature type="domain" description="Glycosyltransferase 2-like" evidence="1">
    <location>
        <begin position="6"/>
        <end position="130"/>
    </location>
</feature>
<dbReference type="RefSeq" id="WP_055428384.1">
    <property type="nucleotide sequence ID" value="NZ_CP015105.1"/>
</dbReference>
<dbReference type="Proteomes" id="UP000250136">
    <property type="component" value="Chromosome"/>
</dbReference>
<gene>
    <name evidence="2" type="ORF">A3L14_00430</name>
    <name evidence="3" type="ORF">AMR53_00435</name>
    <name evidence="4" type="ORF">SAMN05216170_1353</name>
</gene>
<dbReference type="GO" id="GO:0016758">
    <property type="term" value="F:hexosyltransferase activity"/>
    <property type="evidence" value="ECO:0007669"/>
    <property type="project" value="UniProtKB-ARBA"/>
</dbReference>
<proteinExistence type="predicted"/>
<keyword evidence="7" id="KW-1185">Reference proteome</keyword>
<dbReference type="PANTHER" id="PTHR22916">
    <property type="entry name" value="GLYCOSYLTRANSFERASE"/>
    <property type="match status" value="1"/>
</dbReference>
<dbReference type="InterPro" id="IPR029044">
    <property type="entry name" value="Nucleotide-diphossugar_trans"/>
</dbReference>
<accession>A0A0Q2S8B4</accession>
<dbReference type="Gene3D" id="3.90.550.10">
    <property type="entry name" value="Spore Coat Polysaccharide Biosynthesis Protein SpsA, Chain A"/>
    <property type="match status" value="1"/>
</dbReference>
<sequence>MEPLVSIIIPTYNREKLLERAINSVLNQTFDNFEILIVDGARRKDTEDLVRSFGDGRLRYISQRGEGIANARNIGVKKAKGKLIAFLDDDDSWEPEKLERQIQELKNLPESYGVIYTAFNYLYLPNQKIIGVKKPKAQGNVYRHLLLDNITGTSTILVRKKCFRRAGLFREEFITCEDWDMWLRMAKFYLFASINEPLVNYSIHKGQFSFSKYLLGRYKMIETHGDIKHNPRVLSYHLLQIGTLRIISGDKKGIVDLKKAFQLNPFMKDNIGNIVNSLFDIRTRIYLMKFLKRI</sequence>
<dbReference type="EMBL" id="LIXN01000001">
    <property type="protein sequence ID" value="KQH83459.1"/>
    <property type="molecule type" value="Genomic_DNA"/>
</dbReference>
<dbReference type="EMBL" id="CP015105">
    <property type="protein sequence ID" value="ASJ11442.1"/>
    <property type="molecule type" value="Genomic_DNA"/>
</dbReference>
<evidence type="ECO:0000313" key="6">
    <source>
        <dbReference type="Proteomes" id="UP000182125"/>
    </source>
</evidence>
<evidence type="ECO:0000313" key="3">
    <source>
        <dbReference type="EMBL" id="KQH83459.1"/>
    </source>
</evidence>
<evidence type="ECO:0000313" key="7">
    <source>
        <dbReference type="Proteomes" id="UP000250136"/>
    </source>
</evidence>
<evidence type="ECO:0000313" key="4">
    <source>
        <dbReference type="EMBL" id="SEW06621.1"/>
    </source>
</evidence>
<dbReference type="AlphaFoldDB" id="A0A0Q2S8B4"/>
<dbReference type="Proteomes" id="UP000182125">
    <property type="component" value="Unassembled WGS sequence"/>
</dbReference>
<dbReference type="InterPro" id="IPR001173">
    <property type="entry name" value="Glyco_trans_2-like"/>
</dbReference>
<dbReference type="KEGG" id="ttd:A3L14_00430"/>
<organism evidence="3 5">
    <name type="scientific">Thermococcus thioreducens</name>
    <dbReference type="NCBI Taxonomy" id="277988"/>
    <lineage>
        <taxon>Archaea</taxon>
        <taxon>Methanobacteriati</taxon>
        <taxon>Methanobacteriota</taxon>
        <taxon>Thermococci</taxon>
        <taxon>Thermococcales</taxon>
        <taxon>Thermococcaceae</taxon>
        <taxon>Thermococcus</taxon>
    </lineage>
</organism>
<dbReference type="PATRIC" id="fig|277988.4.peg.89"/>
<protein>
    <submittedName>
        <fullName evidence="3">Glycosyl transferase</fullName>
    </submittedName>
    <submittedName>
        <fullName evidence="4">Glycosyltransferase, GT2 family</fullName>
    </submittedName>
</protein>
<evidence type="ECO:0000313" key="2">
    <source>
        <dbReference type="EMBL" id="ASJ11442.1"/>
    </source>
</evidence>
<dbReference type="GeneID" id="33332839"/>
<dbReference type="Pfam" id="PF00535">
    <property type="entry name" value="Glycos_transf_2"/>
    <property type="match status" value="1"/>
</dbReference>
<evidence type="ECO:0000313" key="5">
    <source>
        <dbReference type="Proteomes" id="UP000051862"/>
    </source>
</evidence>
<dbReference type="EMBL" id="FOIW01000002">
    <property type="protein sequence ID" value="SEW06621.1"/>
    <property type="molecule type" value="Genomic_DNA"/>
</dbReference>
<reference evidence="6" key="4">
    <citation type="submission" date="2016-10" db="EMBL/GenBank/DDBJ databases">
        <authorList>
            <person name="Varghese N."/>
            <person name="Submissions S."/>
        </authorList>
    </citation>
    <scope>NUCLEOTIDE SEQUENCE [LARGE SCALE GENOMIC DNA]</scope>
    <source>
        <strain evidence="6">OGL-20</strain>
    </source>
</reference>
<keyword evidence="3" id="KW-0808">Transferase</keyword>